<evidence type="ECO:0000256" key="1">
    <source>
        <dbReference type="SAM" id="Phobius"/>
    </source>
</evidence>
<evidence type="ECO:0000313" key="2">
    <source>
        <dbReference type="EMBL" id="PSR82543.1"/>
    </source>
</evidence>
<organism evidence="2 3">
    <name type="scientific">Coniella lustricola</name>
    <dbReference type="NCBI Taxonomy" id="2025994"/>
    <lineage>
        <taxon>Eukaryota</taxon>
        <taxon>Fungi</taxon>
        <taxon>Dikarya</taxon>
        <taxon>Ascomycota</taxon>
        <taxon>Pezizomycotina</taxon>
        <taxon>Sordariomycetes</taxon>
        <taxon>Sordariomycetidae</taxon>
        <taxon>Diaporthales</taxon>
        <taxon>Schizoparmaceae</taxon>
        <taxon>Coniella</taxon>
    </lineage>
</organism>
<dbReference type="InParanoid" id="A0A2T3A4A9"/>
<feature type="transmembrane region" description="Helical" evidence="1">
    <location>
        <begin position="381"/>
        <end position="401"/>
    </location>
</feature>
<keyword evidence="1" id="KW-0472">Membrane</keyword>
<dbReference type="Proteomes" id="UP000241462">
    <property type="component" value="Unassembled WGS sequence"/>
</dbReference>
<name>A0A2T3A4A9_9PEZI</name>
<sequence>MITRLDTNASSSIGKPTTRLRRDLDSCTIALDGAAALAFLDAVMKRVDSIRSGPTTDQGVYDEACRLYLQVSRIQWFRECTPSTIQLCLGQTGPTPYMLPSPTPVDFGVLKWIWKRGSFQELCTLSEPFAWDLAQMAFDAIKATITKIPGSREAGKISRRRVDAETEDSPCQAVNGETIILPPTQQPQSTLQTSQSPECQTVIDLPQAHQEFVFFLVLGRGIHCEIVSIEVSSMTTGDFFRTLKGEYNKHRGFFRRYFSVFEYSHCDFVRIVIYGSRALSIGTWFEYPPQENLQYLYEPRPMNNVPISQGLFYQLFHSDYSKNSWSHKFLKPFSSHICLQLDKLPRLLMDYLPRRRTDLVCGEEDSLWGLAVQEKKSTIKVGMYIFMAFLPSIWVFFTWLFA</sequence>
<gene>
    <name evidence="2" type="ORF">BD289DRAFT_12621</name>
</gene>
<dbReference type="EMBL" id="KZ678475">
    <property type="protein sequence ID" value="PSR82543.1"/>
    <property type="molecule type" value="Genomic_DNA"/>
</dbReference>
<protein>
    <submittedName>
        <fullName evidence="2">Uncharacterized protein</fullName>
    </submittedName>
</protein>
<dbReference type="OrthoDB" id="443402at2759"/>
<proteinExistence type="predicted"/>
<keyword evidence="1" id="KW-1133">Transmembrane helix</keyword>
<keyword evidence="1" id="KW-0812">Transmembrane</keyword>
<dbReference type="STRING" id="2025994.A0A2T3A4A9"/>
<accession>A0A2T3A4A9</accession>
<keyword evidence="3" id="KW-1185">Reference proteome</keyword>
<reference evidence="2 3" key="1">
    <citation type="journal article" date="2018" name="Mycol. Prog.">
        <title>Coniella lustricola, a new species from submerged detritus.</title>
        <authorList>
            <person name="Raudabaugh D.B."/>
            <person name="Iturriaga T."/>
            <person name="Carver A."/>
            <person name="Mondo S."/>
            <person name="Pangilinan J."/>
            <person name="Lipzen A."/>
            <person name="He G."/>
            <person name="Amirebrahimi M."/>
            <person name="Grigoriev I.V."/>
            <person name="Miller A.N."/>
        </authorList>
    </citation>
    <scope>NUCLEOTIDE SEQUENCE [LARGE SCALE GENOMIC DNA]</scope>
    <source>
        <strain evidence="2 3">B22-T-1</strain>
    </source>
</reference>
<dbReference type="AlphaFoldDB" id="A0A2T3A4A9"/>
<evidence type="ECO:0000313" key="3">
    <source>
        <dbReference type="Proteomes" id="UP000241462"/>
    </source>
</evidence>